<evidence type="ECO:0000256" key="8">
    <source>
        <dbReference type="ARBA" id="ARBA00022860"/>
    </source>
</evidence>
<dbReference type="InterPro" id="IPR015925">
    <property type="entry name" value="Ryanodine_IP3_receptor"/>
</dbReference>
<keyword evidence="23" id="KW-1185">Reference proteome</keyword>
<dbReference type="PROSITE" id="PS50919">
    <property type="entry name" value="MIR"/>
    <property type="match status" value="4"/>
</dbReference>
<evidence type="ECO:0000256" key="3">
    <source>
        <dbReference type="ARBA" id="ARBA00022568"/>
    </source>
</evidence>
<dbReference type="Gene3D" id="2.60.120.920">
    <property type="match status" value="3"/>
</dbReference>
<feature type="transmembrane region" description="Helical" evidence="18">
    <location>
        <begin position="4343"/>
        <end position="4363"/>
    </location>
</feature>
<dbReference type="GO" id="GO:0006941">
    <property type="term" value="P:striated muscle contraction"/>
    <property type="evidence" value="ECO:0007669"/>
    <property type="project" value="TreeGrafter"/>
</dbReference>
<reference evidence="22" key="2">
    <citation type="submission" date="2025-09" db="UniProtKB">
        <authorList>
            <consortium name="Ensembl"/>
        </authorList>
    </citation>
    <scope>IDENTIFICATION</scope>
</reference>
<dbReference type="PRINTS" id="PR00795">
    <property type="entry name" value="RYANODINER"/>
</dbReference>
<dbReference type="GO" id="GO:0005509">
    <property type="term" value="F:calcium ion binding"/>
    <property type="evidence" value="ECO:0007669"/>
    <property type="project" value="InterPro"/>
</dbReference>
<dbReference type="Gene3D" id="1.10.287.70">
    <property type="match status" value="1"/>
</dbReference>
<dbReference type="Pfam" id="PF00520">
    <property type="entry name" value="Ion_trans"/>
    <property type="match status" value="1"/>
</dbReference>
<dbReference type="PANTHER" id="PTHR46399">
    <property type="entry name" value="B30.2/SPRY DOMAIN-CONTAINING PROTEIN"/>
    <property type="match status" value="1"/>
</dbReference>
<dbReference type="FunFam" id="2.60.120.920:FF:000019">
    <property type="entry name" value="Ryanodine receptor 1 (skeletal)"/>
    <property type="match status" value="1"/>
</dbReference>
<dbReference type="InterPro" id="IPR003032">
    <property type="entry name" value="Ryanodine_rcpt"/>
</dbReference>
<evidence type="ECO:0000256" key="6">
    <source>
        <dbReference type="ARBA" id="ARBA00022737"/>
    </source>
</evidence>
<feature type="transmembrane region" description="Helical" evidence="18">
    <location>
        <begin position="4629"/>
        <end position="4652"/>
    </location>
</feature>
<dbReference type="SUPFAM" id="SSF49899">
    <property type="entry name" value="Concanavalin A-like lectins/glucanases"/>
    <property type="match status" value="3"/>
</dbReference>
<dbReference type="InterPro" id="IPR013320">
    <property type="entry name" value="ConA-like_dom_sf"/>
</dbReference>
<dbReference type="InterPro" id="IPR009460">
    <property type="entry name" value="Ryanrecept_TM4-6"/>
</dbReference>
<dbReference type="InterPro" id="IPR013333">
    <property type="entry name" value="Ryan_recept"/>
</dbReference>
<feature type="transmembrane region" description="Helical" evidence="18">
    <location>
        <begin position="4549"/>
        <end position="4570"/>
    </location>
</feature>
<keyword evidence="8" id="KW-0112">Calmodulin-binding</keyword>
<comment type="subcellular location">
    <subcellularLocation>
        <location evidence="1">Sarcoplasmic reticulum membrane</location>
        <topology evidence="1">Multi-pass membrane protein</topology>
    </subcellularLocation>
</comment>
<dbReference type="InterPro" id="IPR014821">
    <property type="entry name" value="Ins145_P3_rcpt"/>
</dbReference>
<dbReference type="SUPFAM" id="SSF47473">
    <property type="entry name" value="EF-hand"/>
    <property type="match status" value="1"/>
</dbReference>
<dbReference type="InterPro" id="IPR035762">
    <property type="entry name" value="SPRY3_RyR"/>
</dbReference>
<evidence type="ECO:0000256" key="18">
    <source>
        <dbReference type="SAM" id="Phobius"/>
    </source>
</evidence>
<evidence type="ECO:0000313" key="23">
    <source>
        <dbReference type="Proteomes" id="UP000694552"/>
    </source>
</evidence>
<evidence type="ECO:0000259" key="19">
    <source>
        <dbReference type="PROSITE" id="PS50188"/>
    </source>
</evidence>
<keyword evidence="3" id="KW-0109">Calcium transport</keyword>
<evidence type="ECO:0000256" key="2">
    <source>
        <dbReference type="ARBA" id="ARBA00022448"/>
    </source>
</evidence>
<dbReference type="InterPro" id="IPR016024">
    <property type="entry name" value="ARM-type_fold"/>
</dbReference>
<feature type="domain" description="B30.2/SPRY" evidence="19">
    <location>
        <begin position="1275"/>
        <end position="1494"/>
    </location>
</feature>
<evidence type="ECO:0000259" key="21">
    <source>
        <dbReference type="PROSITE" id="PS50919"/>
    </source>
</evidence>
<keyword evidence="7" id="KW-0106">Calcium</keyword>
<feature type="region of interest" description="Disordered" evidence="17">
    <location>
        <begin position="4280"/>
        <end position="4311"/>
    </location>
</feature>
<keyword evidence="5 18" id="KW-0812">Transmembrane</keyword>
<feature type="domain" description="MIR" evidence="21">
    <location>
        <begin position="271"/>
        <end position="330"/>
    </location>
</feature>
<keyword evidence="6" id="KW-0677">Repeat</keyword>
<dbReference type="Ensembl" id="ENSOSUT00000017767.1">
    <property type="protein sequence ID" value="ENSOSUP00000017183.1"/>
    <property type="gene ID" value="ENSOSUG00000011445.1"/>
</dbReference>
<feature type="domain" description="MIR" evidence="21">
    <location>
        <begin position="163"/>
        <end position="208"/>
    </location>
</feature>
<dbReference type="InterPro" id="IPR013662">
    <property type="entry name" value="RIH_assoc-dom"/>
</dbReference>
<dbReference type="CDD" id="cd12878">
    <property type="entry name" value="SPRY2_RyR"/>
    <property type="match status" value="1"/>
</dbReference>
<dbReference type="GO" id="GO:0005790">
    <property type="term" value="C:smooth endoplasmic reticulum"/>
    <property type="evidence" value="ECO:0007669"/>
    <property type="project" value="TreeGrafter"/>
</dbReference>
<dbReference type="InterPro" id="IPR005821">
    <property type="entry name" value="Ion_trans_dom"/>
</dbReference>
<dbReference type="InterPro" id="IPR016093">
    <property type="entry name" value="MIR_motif"/>
</dbReference>
<keyword evidence="4" id="KW-0107">Calcium channel</keyword>
<keyword evidence="15" id="KW-0407">Ion channel</keyword>
<evidence type="ECO:0000256" key="5">
    <source>
        <dbReference type="ARBA" id="ARBA00022692"/>
    </source>
</evidence>
<dbReference type="GO" id="GO:0042383">
    <property type="term" value="C:sarcolemma"/>
    <property type="evidence" value="ECO:0007669"/>
    <property type="project" value="TreeGrafter"/>
</dbReference>
<accession>A0A8C8B9X7</accession>
<proteinExistence type="predicted"/>
<feature type="compositionally biased region" description="Basic and acidic residues" evidence="17">
    <location>
        <begin position="4280"/>
        <end position="4301"/>
    </location>
</feature>
<dbReference type="CDD" id="cd12879">
    <property type="entry name" value="SPRY3_RyR"/>
    <property type="match status" value="1"/>
</dbReference>
<dbReference type="CDD" id="cd12877">
    <property type="entry name" value="SPRY1_RyR"/>
    <property type="match status" value="1"/>
</dbReference>
<evidence type="ECO:0000256" key="15">
    <source>
        <dbReference type="ARBA" id="ARBA00023303"/>
    </source>
</evidence>
<evidence type="ECO:0000256" key="10">
    <source>
        <dbReference type="ARBA" id="ARBA00022989"/>
    </source>
</evidence>
<evidence type="ECO:0000256" key="14">
    <source>
        <dbReference type="ARBA" id="ARBA00023286"/>
    </source>
</evidence>
<comment type="catalytic activity">
    <reaction evidence="16">
        <text>Ca(2+)(in) = Ca(2+)(out)</text>
        <dbReference type="Rhea" id="RHEA:29671"/>
        <dbReference type="ChEBI" id="CHEBI:29108"/>
    </reaction>
</comment>
<dbReference type="Gene3D" id="1.10.490.160">
    <property type="match status" value="2"/>
</dbReference>
<evidence type="ECO:0000256" key="13">
    <source>
        <dbReference type="ARBA" id="ARBA00023170"/>
    </source>
</evidence>
<dbReference type="SMART" id="SM00472">
    <property type="entry name" value="MIR"/>
    <property type="match status" value="4"/>
</dbReference>
<evidence type="ECO:0000256" key="4">
    <source>
        <dbReference type="ARBA" id="ARBA00022673"/>
    </source>
</evidence>
<dbReference type="GO" id="GO:0034704">
    <property type="term" value="C:calcium channel complex"/>
    <property type="evidence" value="ECO:0007669"/>
    <property type="project" value="TreeGrafter"/>
</dbReference>
<dbReference type="Pfam" id="PF01365">
    <property type="entry name" value="RYDR_ITPR"/>
    <property type="match status" value="2"/>
</dbReference>
<dbReference type="Proteomes" id="UP000694552">
    <property type="component" value="Unplaced"/>
</dbReference>
<dbReference type="InterPro" id="IPR000699">
    <property type="entry name" value="RIH_dom"/>
</dbReference>
<keyword evidence="12 18" id="KW-0472">Membrane</keyword>
<feature type="region of interest" description="Disordered" evidence="17">
    <location>
        <begin position="3340"/>
        <end position="3359"/>
    </location>
</feature>
<dbReference type="FunFam" id="1.10.238.10:FF:000040">
    <property type="entry name" value="Ryanodine receptor 2"/>
    <property type="match status" value="1"/>
</dbReference>
<dbReference type="PROSITE" id="PS50222">
    <property type="entry name" value="EF_HAND_2"/>
    <property type="match status" value="1"/>
</dbReference>
<dbReference type="Pfam" id="PF02815">
    <property type="entry name" value="MIR"/>
    <property type="match status" value="1"/>
</dbReference>
<keyword evidence="11" id="KW-0406">Ion transport</keyword>
<dbReference type="InterPro" id="IPR036300">
    <property type="entry name" value="MIR_dom_sf"/>
</dbReference>
<dbReference type="PROSITE" id="PS50188">
    <property type="entry name" value="B302_SPRY"/>
    <property type="match status" value="3"/>
</dbReference>
<dbReference type="FunFam" id="2.80.10.50:FF:000009">
    <property type="entry name" value="Ryanodine receptor 1 (skeletal)"/>
    <property type="match status" value="1"/>
</dbReference>
<feature type="transmembrane region" description="Helical" evidence="18">
    <location>
        <begin position="4408"/>
        <end position="4430"/>
    </location>
</feature>
<evidence type="ECO:0000256" key="9">
    <source>
        <dbReference type="ARBA" id="ARBA00022951"/>
    </source>
</evidence>
<dbReference type="Pfam" id="PF06459">
    <property type="entry name" value="RR_TM4-6"/>
    <property type="match status" value="1"/>
</dbReference>
<keyword evidence="9" id="KW-0703">Sarcoplasmic reticulum</keyword>
<reference evidence="22" key="1">
    <citation type="submission" date="2025-08" db="UniProtKB">
        <authorList>
            <consortium name="Ensembl"/>
        </authorList>
    </citation>
    <scope>IDENTIFICATION</scope>
</reference>
<feature type="domain" description="EF-hand" evidence="20">
    <location>
        <begin position="3918"/>
        <end position="3946"/>
    </location>
</feature>
<protein>
    <submittedName>
        <fullName evidence="22">Ryanodine receptor 3</fullName>
    </submittedName>
</protein>
<feature type="domain" description="B30.2/SPRY" evidence="19">
    <location>
        <begin position="995"/>
        <end position="1197"/>
    </location>
</feature>
<dbReference type="Pfam" id="PF08709">
    <property type="entry name" value="Ins145_P3_rec"/>
    <property type="match status" value="1"/>
</dbReference>
<dbReference type="Gene3D" id="1.25.10.30">
    <property type="entry name" value="IP3 receptor type 1 binding core, RIH domain"/>
    <property type="match status" value="1"/>
</dbReference>
<dbReference type="FunFam" id="1.10.490.160:FF:000001">
    <property type="entry name" value="Ryanodine receptor 2 (Cardiac)"/>
    <property type="match status" value="1"/>
</dbReference>
<keyword evidence="13" id="KW-0675">Receptor</keyword>
<dbReference type="FunFam" id="2.60.120.920:FF:000003">
    <property type="entry name" value="ryanodine receptor isoform X2"/>
    <property type="match status" value="1"/>
</dbReference>
<dbReference type="Pfam" id="PF02026">
    <property type="entry name" value="RyR"/>
    <property type="match status" value="4"/>
</dbReference>
<evidence type="ECO:0000256" key="1">
    <source>
        <dbReference type="ARBA" id="ARBA00004326"/>
    </source>
</evidence>
<dbReference type="Pfam" id="PF08454">
    <property type="entry name" value="RIH_assoc"/>
    <property type="match status" value="1"/>
</dbReference>
<dbReference type="InterPro" id="IPR043136">
    <property type="entry name" value="B30.2/SPRY_sf"/>
</dbReference>
<dbReference type="InterPro" id="IPR035910">
    <property type="entry name" value="RyR/IP3R_RIH_dom_sf"/>
</dbReference>
<dbReference type="InterPro" id="IPR002048">
    <property type="entry name" value="EF_hand_dom"/>
</dbReference>
<dbReference type="FunFam" id="2.80.10.50:FF:000006">
    <property type="entry name" value="Ryanodine receptor 2 (Cardiac)"/>
    <property type="match status" value="1"/>
</dbReference>
<dbReference type="InterPro" id="IPR001870">
    <property type="entry name" value="B30.2/SPRY"/>
</dbReference>
<evidence type="ECO:0000259" key="20">
    <source>
        <dbReference type="PROSITE" id="PS50222"/>
    </source>
</evidence>
<dbReference type="PANTHER" id="PTHR46399:SF9">
    <property type="entry name" value="RYANODINE RECEPTOR 3"/>
    <property type="match status" value="1"/>
</dbReference>
<name>A0A8C8B9X7_9STRI</name>
<keyword evidence="2" id="KW-0813">Transport</keyword>
<evidence type="ECO:0000256" key="7">
    <source>
        <dbReference type="ARBA" id="ARBA00022837"/>
    </source>
</evidence>
<keyword evidence="10 18" id="KW-1133">Transmembrane helix</keyword>
<dbReference type="FunFam" id="1.10.287.70:FF:000017">
    <property type="entry name" value="ryanodine receptor isoform X2"/>
    <property type="match status" value="1"/>
</dbReference>
<dbReference type="InterPro" id="IPR003877">
    <property type="entry name" value="SPRY_dom"/>
</dbReference>
<evidence type="ECO:0000256" key="16">
    <source>
        <dbReference type="ARBA" id="ARBA00036634"/>
    </source>
</evidence>
<dbReference type="SUPFAM" id="SSF100909">
    <property type="entry name" value="IP3 receptor type 1 binding core, domain 2"/>
    <property type="match status" value="2"/>
</dbReference>
<evidence type="ECO:0000256" key="11">
    <source>
        <dbReference type="ARBA" id="ARBA00023065"/>
    </source>
</evidence>
<dbReference type="InterPro" id="IPR035764">
    <property type="entry name" value="SPRY2_RyR"/>
</dbReference>
<dbReference type="Pfam" id="PF00622">
    <property type="entry name" value="SPRY"/>
    <property type="match status" value="3"/>
</dbReference>
<dbReference type="GO" id="GO:0033017">
    <property type="term" value="C:sarcoplasmic reticulum membrane"/>
    <property type="evidence" value="ECO:0007669"/>
    <property type="project" value="UniProtKB-SubCell"/>
</dbReference>
<dbReference type="InterPro" id="IPR011992">
    <property type="entry name" value="EF-hand-dom_pair"/>
</dbReference>
<feature type="domain" description="MIR" evidence="21">
    <location>
        <begin position="211"/>
        <end position="265"/>
    </location>
</feature>
<feature type="transmembrane region" description="Helical" evidence="18">
    <location>
        <begin position="4171"/>
        <end position="4187"/>
    </location>
</feature>
<dbReference type="Gene3D" id="6.20.350.10">
    <property type="match status" value="1"/>
</dbReference>
<organism evidence="22 23">
    <name type="scientific">Otus sunia</name>
    <name type="common">Oriental scops-owl</name>
    <dbReference type="NCBI Taxonomy" id="257818"/>
    <lineage>
        <taxon>Eukaryota</taxon>
        <taxon>Metazoa</taxon>
        <taxon>Chordata</taxon>
        <taxon>Craniata</taxon>
        <taxon>Vertebrata</taxon>
        <taxon>Euteleostomi</taxon>
        <taxon>Archelosauria</taxon>
        <taxon>Archosauria</taxon>
        <taxon>Dinosauria</taxon>
        <taxon>Saurischia</taxon>
        <taxon>Theropoda</taxon>
        <taxon>Coelurosauria</taxon>
        <taxon>Aves</taxon>
        <taxon>Neognathae</taxon>
        <taxon>Neoaves</taxon>
        <taxon>Telluraves</taxon>
        <taxon>Strigiformes</taxon>
        <taxon>Strigidae</taxon>
        <taxon>Otus</taxon>
    </lineage>
</organism>
<evidence type="ECO:0000256" key="17">
    <source>
        <dbReference type="SAM" id="MobiDB-lite"/>
    </source>
</evidence>
<dbReference type="FunFam" id="1.25.10.30:FF:000002">
    <property type="entry name" value="ryanodine receptor isoform X2"/>
    <property type="match status" value="1"/>
</dbReference>
<dbReference type="SMART" id="SM00449">
    <property type="entry name" value="SPRY"/>
    <property type="match status" value="3"/>
</dbReference>
<dbReference type="FunFam" id="2.60.120.920:FF:000002">
    <property type="entry name" value="ryanodine receptor isoform X2"/>
    <property type="match status" value="1"/>
</dbReference>
<dbReference type="Gene3D" id="1.10.238.10">
    <property type="entry name" value="EF-hand"/>
    <property type="match status" value="1"/>
</dbReference>
<evidence type="ECO:0000313" key="22">
    <source>
        <dbReference type="Ensembl" id="ENSOSUP00000017183.1"/>
    </source>
</evidence>
<dbReference type="Gene3D" id="2.80.10.50">
    <property type="match status" value="2"/>
</dbReference>
<dbReference type="SUPFAM" id="SSF48371">
    <property type="entry name" value="ARM repeat"/>
    <property type="match status" value="1"/>
</dbReference>
<dbReference type="GO" id="GO:0006874">
    <property type="term" value="P:intracellular calcium ion homeostasis"/>
    <property type="evidence" value="ECO:0007669"/>
    <property type="project" value="InterPro"/>
</dbReference>
<dbReference type="InterPro" id="IPR048581">
    <property type="entry name" value="RYDR_Jsol"/>
</dbReference>
<dbReference type="GO" id="GO:0014808">
    <property type="term" value="P:release of sequestered calcium ion into cytosol by sarcoplasmic reticulum"/>
    <property type="evidence" value="ECO:0007669"/>
    <property type="project" value="TreeGrafter"/>
</dbReference>
<keyword evidence="14" id="KW-1071">Ligand-gated ion channel</keyword>
<feature type="domain" description="B30.2/SPRY" evidence="19">
    <location>
        <begin position="578"/>
        <end position="789"/>
    </location>
</feature>
<sequence>MAEGGEGGEDEIQFLRTDDEVVLQCVASIHKEQRKFCLAAEGLGNRLCFLEPTSEAKYVPPDLCICNFVLEQSLSVRALQEMLANTGDNAGAGAAAQGGGHRTLLYGHAILLRHSFSEMYLTCLTSSRSQTDKLAFDVGLRENAAGEACWWTIHPASKQRSEGEKVRIGDDLILVSVSSERYLHLSMSNGSIQVDASFMQTLWNVHPTCSGRYLLGGHVVRFFHGHDECLTIPSTDQNDSQHKKVLYETGGAGVRARSLWRVEPLRISWSGSNMRWGQPFRLRHITTGKYLALNEDEGLAMLDREKSDTTSTAFCFRELKEKQDSSLKRDMDGMGVPEIKYGDSICFVQHVASALWLTYKAQDAKSARLGPLKRKVILHQEGHMDDGLTLQRCQNEESQAARIIRNTTSLFSQFISGNNRTLSPTALPVEEMAQTLQDLITYFQLPEEDLEHEDKQSKLRSLKNRQNLFKEEGMLALVLNCIDRLNDYNSAAHFAGIAREEHGTAWKEILNLLYKLLAALIRGNRNNCTQFSSNLDWLISKLDRLESSSGILEVLHCILIESPEALNIIAEEHIKSIISLLDKHGRNYKVLDVLCSLCVCNGVAVRANQNLICDNLLPRRDLLLQTRLINDVTSIRPNIFLGVAEGSAQYKKWYFELIIDHVDPFLTAEPTHLRVGWASTSGYAPYPGGGEGWGGNGVGDDLYSYGFDGLHLWSGRVPRAVASVNQHLLASDDVVSCCLDLGVPSISFRINGQPVQGMFENFSTEGFFFPVVSLSAGVKVRFLLGGRHGEFKFLPPAGYAPCYEALLPKEKMKLEPVKEYKRDSEGVRDLLGTTQFLSQASFIPCPIDTSQIALPFHLEKIRDKLAENIHELWGMNKIELGWTYGKIRDDNKRHHPCLVEFSKLPETEKNYNLQMSTETLKTLLALGCHIVHAHPAAEEDLKKVKLPKNYMMSNGYKPAPLDLSEVKLLPSQEFLVDKLAENAHNVWAKDRIKQGWTYGIQQDLKNKRNPRLVPYALLDERTKKSNRDSLREAVRTFAGYGYSVEPPDQEIVEKVSIDKIRFFRVERSYAVKSGKWYFEFEAVTGGDMRVGWARPACRPDIELGADDQAFVFEGSKGQRWHQGSGFFGRSWQPGDVVGCMINLDDKSIIFTLNGELLITSKGSELAFADFGIESGFVPICALGLSQIGRMNLGMDASTFKYYTMCGLQEGFEPFAVNMNRDVAMWFSKRLPTFVNVPKNHPHVEIWRIDGTIESPPRLKVTHKTFGTQNSNSDMIYCRLSMPIEFRSSFNFGMSVENAPSDVFQKRLGLGLVNLFHALNVNVILLLKTHSQEIAPPSTTVSKYISIINMFSSSFQCFYSLRIFAGQDPSFVWVGWVTPDYHFYSENFDLNKNCTVTVTLGDERGRVHESVKRSNCYMVWGGDIIANSQRSGRSNVDLEIGCFVDLATGMLSFTANGKELGTCYQVEPNTKLFPATFVQPTSTNLVQFELGRLKNTMPLSAAIFKSEERNPVPQCPPRLDVQTITPVLWSRMPNSFLKVETERVSERHGWVVQCLEPLQMMALHIPEENRCVDILELCEQEDLMKFHYHTLKLYSSVSALGNTRVAYALCSHVDISQLFYTIDNQYLPGLLRSGFYDLLISIHLEHAKQAKLMMNNEFIIPVTDETRTIKLYPDETKKHGLPGVGLSTCLKPGFNFSTPCFIVTSEERQTSSPEIPLDTLKSKAISMLTEAVQCSGTHIRDPVGGQVAFQFVPVLKLIATLLIMGVFDDDDVKQVLLVIDPNVFGDHKEEREERTEKEEVTQVEEKAVEAGEKAIKETKAPAKGLLQTRLPESVKLQMCHLLNYFCDCELQHRVEAIVSFADRYVSKLQYNQKYRYNELMQALNMSAALTAKKTKEFRSPPQEQINMLLNFQLGEDCPCPEEIRDELYEFHDDLLIHCGIPLEEEEEEEEDSSLTGKLRSLMYKIKGPPKAEKAEPKEEEEKSPTTLKELISQTMVRWSQEDQIQDPELVRIMYTLLRRQYDSIGELLQALRKAYTISAASVKDTINLLAALGQIRSLLSVRMGKEEELLMINGLGDIMNNKVFYQHPNLMRVLGMHETVMDVMVNVLGGDKSQQIIFPKMVASCCRFLCYFCRISRQNQKAMFEHLSYLLENSSVGLGMSCSTPLDVAAASVMDNNELALALEEPDLDKVVTYLAGCGLQSCPVLLAKGYPDIGWNPIEGERYLSFLRFAVFVNSESVEENASVVVKLLIRRPECFGPDLRGEGGNGLLAAMQEAIRISENPTRDLPSQACKREGEEEEEEEEIVHMGNAIMSFYSALIDLLGRCAPEMHLIQSGKGEAIRIRSILRSLVPTEDLVGIISIPLKLSTVNKDGTVNEPDMSANFCPDHKAPMVLFLDRVYGIKDQSFLLHLLEVGFLPDLRASASLDTVSLSTTEAALALNRYICSAVFPLLKRCAPLFSGTEHHASLVDSMLHTIYRLSKGRSLTKAQRDTIEECLLAICHHLRPSMLQQLLRRLVFDVPLLNEYCKMPLKLLTNHYEQCWKYYCLPSGMGSYGIAAEEELHLTEKLFWGIFDSLSHKKYDPELFRMALPCLSAIAGALPPDYLDTRIRSTLEKQTSVDPEGNFDPKPVSTANLVLPEKLEYIVSKYAEHSHDKWAFDKTNSGWKYGVSLDENMKTHPLIRPFKTLTEKEKEIYRWPARESLKTMLAMGWSLERTKEGGEAIIHQRENEKLRSISQSSQVRWNCLNLESKNLGMVEVMAENYHNIWAKKKKMELESKGGGSHPLLVPYDTLTAKEKSRDREKAQELFKFLQVNGIIISRGLNDMELDASSMEKRFAFKFLKKILKYVDSAQEFIAHLEAIVTSGKTEKSPHDQEIKFFAKVLLPLVDQYFTNHCLYFLSSPTKTLSSSGYASNKEKEMVASLFCKLAALVRHRISLFGKLLRKILIKTVMKSGSELVKAGLRAFFENAAEDLEKTSENLKLGKFTHSRTQIKGVSQNINYTTVALLPILTSIFEHISQYQFGIDLLLGDVQVSCYRILCSLYSLGTGKNIYVERQRPALGECLASLAAAIPVAFLEPSLNHYNPLSVFNTKSARERAILGMPDTVEEMCPEIPQLDGLIKEINDLAESGARYTEMPHVIEVILPMLCNYLSYWWERGTESVPQSTGPCCTMITSEHLSIILGNILKIINNNLGIDEASWMKRIAVYAQPIISKARPDLLKTHFIPTLEKLKKKAIKIVVEEEQLRADSKTDTQEAELLILDEFAVLCRDLYAFYPMLIRYVDNNRANWLKKPDADSDELFRMVAEVFILWCKSHNFKREEQNFVIQNEINNLAFLTGDTKSKMSKSGGQDQERKKSKRRGDLYSIQTSLIVAALKKMLPIGLNMCTPGDQELISLAKTRYSHRDTDDEVKEHLRNNLHLQEKSDDPAVKWQLNLYKDILKSDEPTDPERNVERVQRISAALYHLEQVEQPLRSKKAVWHKLLSKQRKRAVVACFRMAPLYNLPRHRSINLFLHGYQNYWIETEEYSFEEKLVQDLAVKEEEEEETEKKQPDPLHQIILYFSRSALTETRFLIFLFFLNQFKSVSYSHFCSQTQEKEMEKQRTLYQQARLHDRGAAEMVLQMISASKGHTGPMVVETLKLGIAILNGGNTIVQQKMLDYLKEKKDAGFFQSLSGLMQSCSVLDLNAFERQNKAEGLGMVTEEGTLIVRERGEKVLQHDEFTRDLFRFLQLLCEGHNNDFQNYLRTQMGNTTTVNIIISTVDYLLRLQESISDFYWYYSGKDFIDESGQRNFSKALAVTKQIFNSLTEYIQGPCIGNQQSLAHSRLWDAVVGFLHVFANMQMKLSQVFSVDSSQIELLKELLDLLKDMVVMLLSLLEGNVVNGTIGKQMVDTLVESSSNVEMILKFFDMFLKLKDLTNSDAFKEHDPDGKGIISKKEFQKSMEAQKQYIQSEIEFLLSCAEADENDMFNYVDFVERFHEPAKDIGFNVAVLLTNLSEHMPNDSRLQSLLEPAESVLNYFEPYLGRIEIMGGAKKIERVYFEISESSRMQWEKPQVKESKRQFIFDVVNEGGEQEKMELFVNFCEDTIFEMQLASQISETDSSERPEDEEEAEPCYVVDIGDGEEEEKSLESASAFAMACVAVKKNVANFFKMVTVKNLRKQYRKVRKMTVKEMVKVFFSFFWILFVGMFQLFFTIVWGIFQILWSTVFGGGLVEGAKNIKVTKILGDMPDPTQFGIHDDVMEAEKTEGTEHGIRAELVHFVKGEKGETDIISDIFGIHTKKEGDGEKQDKAKEVQSEQLEEGKMKKKKRRHGQKIEKPEAVMANFFKALEIYQTKMLHYLARNFYNLRFLALFVAFAINFILLFYKVRLCFPLDEVEEDSNLWNSFDEEEEEEGMVFFVLEESTGYMAPALRALAVIHTIISFVCVIGYYCLKVPLVVFKREKEIARKLEFDGLYITEQPSEDDIKGQWDRLVINTPSFSDALDFSPHLLTFCHFSLSLQSFLYLAWYTTMSILGHYNNFFFAAHLLDIAMGFKTLRTILSSVTHNGKQLVLTVGLLAVVVYLYTVVAFNFFRKFYNKSEDEDEPDMKCDDMMTCYLFHMYVGVRAGGGIGDEIEDPAGDPYEMYRIVFDITFFFFVIVILLAIIQGLIIDAFGELRDQQEQVREDMETKCFICGIGNDYFDTTPHGFETHTLQEHNLANYLFFLMYLINKDETEHTGQESFVWKMYQERCWDFFPAGDCFRKQYEDQLG</sequence>
<evidence type="ECO:0000256" key="12">
    <source>
        <dbReference type="ARBA" id="ARBA00023136"/>
    </source>
</evidence>
<dbReference type="GO" id="GO:0030018">
    <property type="term" value="C:Z disc"/>
    <property type="evidence" value="ECO:0007669"/>
    <property type="project" value="TreeGrafter"/>
</dbReference>
<dbReference type="InterPro" id="IPR035761">
    <property type="entry name" value="SPRY1_RyR"/>
</dbReference>
<dbReference type="GO" id="GO:0005516">
    <property type="term" value="F:calmodulin binding"/>
    <property type="evidence" value="ECO:0007669"/>
    <property type="project" value="UniProtKB-KW"/>
</dbReference>
<feature type="domain" description="MIR" evidence="21">
    <location>
        <begin position="101"/>
        <end position="156"/>
    </location>
</feature>
<dbReference type="SUPFAM" id="SSF82109">
    <property type="entry name" value="MIR domain"/>
    <property type="match status" value="1"/>
</dbReference>
<dbReference type="Pfam" id="PF21119">
    <property type="entry name" value="RYDR_Jsol"/>
    <property type="match status" value="1"/>
</dbReference>
<dbReference type="GO" id="GO:0005219">
    <property type="term" value="F:ryanodine-sensitive calcium-release channel activity"/>
    <property type="evidence" value="ECO:0007669"/>
    <property type="project" value="InterPro"/>
</dbReference>